<dbReference type="InterPro" id="IPR029066">
    <property type="entry name" value="PLP-binding_barrel"/>
</dbReference>
<dbReference type="InterPro" id="IPR022644">
    <property type="entry name" value="De-COase2_N"/>
</dbReference>
<dbReference type="RefSeq" id="WP_203413418.1">
    <property type="nucleotide sequence ID" value="NZ_CP060244.1"/>
</dbReference>
<evidence type="ECO:0000256" key="3">
    <source>
        <dbReference type="PIRSR" id="PIRSR600183-50"/>
    </source>
</evidence>
<dbReference type="GO" id="GO:0009089">
    <property type="term" value="P:lysine biosynthetic process via diaminopimelate"/>
    <property type="evidence" value="ECO:0007669"/>
    <property type="project" value="TreeGrafter"/>
</dbReference>
<evidence type="ECO:0000259" key="4">
    <source>
        <dbReference type="Pfam" id="PF02784"/>
    </source>
</evidence>
<evidence type="ECO:0000256" key="1">
    <source>
        <dbReference type="ARBA" id="ARBA00001933"/>
    </source>
</evidence>
<dbReference type="CDD" id="cd06843">
    <property type="entry name" value="PLPDE_III_PvsE_like"/>
    <property type="match status" value="1"/>
</dbReference>
<dbReference type="GO" id="GO:0006596">
    <property type="term" value="P:polyamine biosynthetic process"/>
    <property type="evidence" value="ECO:0007669"/>
    <property type="project" value="InterPro"/>
</dbReference>
<dbReference type="SUPFAM" id="SSF50621">
    <property type="entry name" value="Alanine racemase C-terminal domain-like"/>
    <property type="match status" value="1"/>
</dbReference>
<proteinExistence type="predicted"/>
<organism evidence="5 6">
    <name type="scientific">Entomobacter blattae</name>
    <dbReference type="NCBI Taxonomy" id="2762277"/>
    <lineage>
        <taxon>Bacteria</taxon>
        <taxon>Pseudomonadati</taxon>
        <taxon>Pseudomonadota</taxon>
        <taxon>Alphaproteobacteria</taxon>
        <taxon>Acetobacterales</taxon>
        <taxon>Acetobacteraceae</taxon>
        <taxon>Entomobacter</taxon>
    </lineage>
</organism>
<evidence type="ECO:0000313" key="5">
    <source>
        <dbReference type="EMBL" id="QNT79237.1"/>
    </source>
</evidence>
<dbReference type="Proteomes" id="UP000516349">
    <property type="component" value="Chromosome"/>
</dbReference>
<keyword evidence="5" id="KW-0456">Lyase</keyword>
<dbReference type="KEGG" id="ebla:JGUZn3_20320"/>
<dbReference type="Pfam" id="PF02784">
    <property type="entry name" value="Orn_Arg_deC_N"/>
    <property type="match status" value="1"/>
</dbReference>
<evidence type="ECO:0000256" key="2">
    <source>
        <dbReference type="ARBA" id="ARBA00022898"/>
    </source>
</evidence>
<dbReference type="InterPro" id="IPR000183">
    <property type="entry name" value="Orn/DAP/Arg_de-COase"/>
</dbReference>
<reference evidence="5 6" key="1">
    <citation type="submission" date="2020-08" db="EMBL/GenBank/DDBJ databases">
        <title>Complete genome sequence of Entomobacter blattae G55GP.</title>
        <authorList>
            <person name="Poehlein A."/>
            <person name="Guzman J."/>
            <person name="Daniel R."/>
            <person name="Vilcinskas A."/>
        </authorList>
    </citation>
    <scope>NUCLEOTIDE SEQUENCE [LARGE SCALE GENOMIC DNA]</scope>
    <source>
        <strain evidence="5 6">G55GP</strain>
    </source>
</reference>
<dbReference type="Gene3D" id="3.20.20.10">
    <property type="entry name" value="Alanine racemase"/>
    <property type="match status" value="1"/>
</dbReference>
<dbReference type="InterPro" id="IPR009006">
    <property type="entry name" value="Ala_racemase/Decarboxylase_C"/>
</dbReference>
<evidence type="ECO:0000313" key="6">
    <source>
        <dbReference type="Proteomes" id="UP000516349"/>
    </source>
</evidence>
<dbReference type="PRINTS" id="PR01179">
    <property type="entry name" value="ODADCRBXLASE"/>
</dbReference>
<dbReference type="EC" id="4.1.1.95" evidence="5"/>
<feature type="modified residue" description="N6-(pyridoxal phosphate)lysine" evidence="3">
    <location>
        <position position="77"/>
    </location>
</feature>
<dbReference type="PANTHER" id="PTHR43727">
    <property type="entry name" value="DIAMINOPIMELATE DECARBOXYLASE"/>
    <property type="match status" value="1"/>
</dbReference>
<dbReference type="PRINTS" id="PR01182">
    <property type="entry name" value="ORNDCRBXLASE"/>
</dbReference>
<accession>A0A7H1NTX7</accession>
<comment type="cofactor">
    <cofactor evidence="1 3">
        <name>pyridoxal 5'-phosphate</name>
        <dbReference type="ChEBI" id="CHEBI:597326"/>
    </cofactor>
</comment>
<feature type="active site" description="Proton donor" evidence="3">
    <location>
        <position position="365"/>
    </location>
</feature>
<dbReference type="AlphaFoldDB" id="A0A7H1NTX7"/>
<sequence>MSLSPVPENQAIQAQFGKITPAMEKGIAYLRSLQSEDNQAIEDPLCAFLYDLTALEAHAKAMQEGLPENCSIFFAVKANNEIPILKTLSRHVDGFEVASIGELVWIQNHVPHHRILFGGPGKTPTELRAALEANVEALHVESLLELQRLAKISQNLGRVAPVMLRLNLQMEGEIKSSLMMSGKPSQFGMDNEMVELALLYIVQTPSLKLVGLHAHTLSHHTDTMAHLELVHQHIRSFHRLREKFNLQIDLMNCGGGMGINYQDAQNSFNWSFFCEGLQKILKEEGKGIKLRFEIGRYLTAGCGIYIMEVMDIKKSHGKWFAIGRGGTHHFRLPSALGHDHPIIISSGGESPVVTNAPVSMVGQLCTPKDILARDVPVKQLAIGDFVIYPLAGAYGWGISHHDFLMHPPPLVYFLTPAGIMEKGSLLTETNKKVFEPSL</sequence>
<dbReference type="PANTHER" id="PTHR43727:SF2">
    <property type="entry name" value="GROUP IV DECARBOXYLASE"/>
    <property type="match status" value="1"/>
</dbReference>
<keyword evidence="6" id="KW-1185">Reference proteome</keyword>
<dbReference type="GO" id="GO:0008836">
    <property type="term" value="F:diaminopimelate decarboxylase activity"/>
    <property type="evidence" value="ECO:0007669"/>
    <property type="project" value="TreeGrafter"/>
</dbReference>
<gene>
    <name evidence="5" type="primary">btrK</name>
    <name evidence="5" type="ORF">JGUZn3_20320</name>
</gene>
<keyword evidence="2 3" id="KW-0663">Pyridoxal phosphate</keyword>
<protein>
    <submittedName>
        <fullName evidence="5">L-glutamyl-[BtrI acyl-carrier protein] decarboxylase</fullName>
        <ecNumber evidence="5">4.1.1.95</ecNumber>
    </submittedName>
</protein>
<dbReference type="Gene3D" id="2.40.37.10">
    <property type="entry name" value="Lyase, Ornithine Decarboxylase, Chain A, domain 1"/>
    <property type="match status" value="1"/>
</dbReference>
<dbReference type="EMBL" id="CP060244">
    <property type="protein sequence ID" value="QNT79237.1"/>
    <property type="molecule type" value="Genomic_DNA"/>
</dbReference>
<name>A0A7H1NTX7_9PROT</name>
<feature type="domain" description="Orn/DAP/Arg decarboxylase 2 N-terminal" evidence="4">
    <location>
        <begin position="54"/>
        <end position="300"/>
    </location>
</feature>
<dbReference type="SUPFAM" id="SSF51419">
    <property type="entry name" value="PLP-binding barrel"/>
    <property type="match status" value="1"/>
</dbReference>
<dbReference type="InterPro" id="IPR002433">
    <property type="entry name" value="Orn_de-COase"/>
</dbReference>